<dbReference type="InterPro" id="IPR008995">
    <property type="entry name" value="Mo/tungstate-bd_C_term_dom"/>
</dbReference>
<organism evidence="12 13">
    <name type="scientific">Lactiplantibacillus garii</name>
    <dbReference type="NCBI Taxonomy" id="2306423"/>
    <lineage>
        <taxon>Bacteria</taxon>
        <taxon>Bacillati</taxon>
        <taxon>Bacillota</taxon>
        <taxon>Bacilli</taxon>
        <taxon>Lactobacillales</taxon>
        <taxon>Lactobacillaceae</taxon>
        <taxon>Lactiplantibacillus</taxon>
    </lineage>
</organism>
<dbReference type="InterPro" id="IPR050093">
    <property type="entry name" value="ABC_SmlMolc_Importer"/>
</dbReference>
<dbReference type="SMART" id="SM00382">
    <property type="entry name" value="AAA"/>
    <property type="match status" value="1"/>
</dbReference>
<accession>A0A3R8LKN5</accession>
<dbReference type="SUPFAM" id="SSF50331">
    <property type="entry name" value="MOP-like"/>
    <property type="match status" value="1"/>
</dbReference>
<evidence type="ECO:0000256" key="8">
    <source>
        <dbReference type="ARBA" id="ARBA00023065"/>
    </source>
</evidence>
<keyword evidence="4" id="KW-0547">Nucleotide-binding</keyword>
<proteinExistence type="predicted"/>
<evidence type="ECO:0000256" key="1">
    <source>
        <dbReference type="ARBA" id="ARBA00022448"/>
    </source>
</evidence>
<evidence type="ECO:0000256" key="10">
    <source>
        <dbReference type="ARBA" id="ARBA00066388"/>
    </source>
</evidence>
<name>A0A3R8LKN5_9LACO</name>
<dbReference type="GO" id="GO:0015418">
    <property type="term" value="F:ABC-type quaternary ammonium compound transporting activity"/>
    <property type="evidence" value="ECO:0007669"/>
    <property type="project" value="UniProtKB-EC"/>
</dbReference>
<reference evidence="12 13" key="1">
    <citation type="submission" date="2018-08" db="EMBL/GenBank/DDBJ databases">
        <title>Genome Lactobacillus garii FI11369.</title>
        <authorList>
            <person name="Diaz M."/>
            <person name="Narbad A."/>
        </authorList>
    </citation>
    <scope>NUCLEOTIDE SEQUENCE [LARGE SCALE GENOMIC DNA]</scope>
    <source>
        <strain evidence="12 13">FI11369</strain>
    </source>
</reference>
<dbReference type="PROSITE" id="PS00211">
    <property type="entry name" value="ABC_TRANSPORTER_1"/>
    <property type="match status" value="1"/>
</dbReference>
<dbReference type="SUPFAM" id="SSF52540">
    <property type="entry name" value="P-loop containing nucleoside triphosphate hydrolases"/>
    <property type="match status" value="1"/>
</dbReference>
<evidence type="ECO:0000256" key="9">
    <source>
        <dbReference type="ARBA" id="ARBA00023136"/>
    </source>
</evidence>
<dbReference type="InterPro" id="IPR003439">
    <property type="entry name" value="ABC_transporter-like_ATP-bd"/>
</dbReference>
<dbReference type="InterPro" id="IPR015853">
    <property type="entry name" value="ABC_transpr_FbpC"/>
</dbReference>
<dbReference type="OrthoDB" id="9790614at2"/>
<dbReference type="Pfam" id="PF00005">
    <property type="entry name" value="ABC_tran"/>
    <property type="match status" value="1"/>
</dbReference>
<dbReference type="PANTHER" id="PTHR42781:SF4">
    <property type="entry name" value="SPERMIDINE_PUTRESCINE IMPORT ATP-BINDING PROTEIN POTA"/>
    <property type="match status" value="1"/>
</dbReference>
<dbReference type="GO" id="GO:0043190">
    <property type="term" value="C:ATP-binding cassette (ABC) transporter complex"/>
    <property type="evidence" value="ECO:0007669"/>
    <property type="project" value="InterPro"/>
</dbReference>
<protein>
    <recommendedName>
        <fullName evidence="10">ABC-type quaternary amine transporter</fullName>
        <ecNumber evidence="10">7.6.2.9</ecNumber>
    </recommendedName>
</protein>
<keyword evidence="3" id="KW-0410">Iron transport</keyword>
<keyword evidence="13" id="KW-1185">Reference proteome</keyword>
<evidence type="ECO:0000313" key="12">
    <source>
        <dbReference type="EMBL" id="RRK10881.1"/>
    </source>
</evidence>
<sequence length="320" mass="34952">MVAIKLTNLTKRYRDTEVIAPLNLTLPDQQITALIGPSGSGKSTLLNMLAGLTQPTSGQISFDQQVVFDSQQNVNVSPANRGLAMVFQDFALWPHMTVAQNVAFALETKLSSAELTERVAWALDQVGLNDLRDRYPRELSGGQQQRVALARAIAVKPKLILFDEALSALDPQLRASLQGEISNLIHDNHLTAVFVTHDRQEALRIGDHVVLIHDGAVAQSGRATELYQHPQSAFAASFIGPVNEIDAHTAVRPEHVQLVTNLTPADAPRFSGQILSSAFIGDHFDTLIQVGDHQWHVNTLTPCQPAPTQLAVDSEQLITY</sequence>
<evidence type="ECO:0000256" key="3">
    <source>
        <dbReference type="ARBA" id="ARBA00022496"/>
    </source>
</evidence>
<evidence type="ECO:0000313" key="13">
    <source>
        <dbReference type="Proteomes" id="UP000283633"/>
    </source>
</evidence>
<evidence type="ECO:0000256" key="7">
    <source>
        <dbReference type="ARBA" id="ARBA00023004"/>
    </source>
</evidence>
<evidence type="ECO:0000256" key="6">
    <source>
        <dbReference type="ARBA" id="ARBA00022967"/>
    </source>
</evidence>
<dbReference type="Proteomes" id="UP000283633">
    <property type="component" value="Unassembled WGS sequence"/>
</dbReference>
<dbReference type="InterPro" id="IPR017871">
    <property type="entry name" value="ABC_transporter-like_CS"/>
</dbReference>
<keyword evidence="5 12" id="KW-0067">ATP-binding</keyword>
<dbReference type="EMBL" id="QWZQ01000013">
    <property type="protein sequence ID" value="RRK10881.1"/>
    <property type="molecule type" value="Genomic_DNA"/>
</dbReference>
<dbReference type="PROSITE" id="PS50893">
    <property type="entry name" value="ABC_TRANSPORTER_2"/>
    <property type="match status" value="1"/>
</dbReference>
<dbReference type="Gene3D" id="3.40.50.300">
    <property type="entry name" value="P-loop containing nucleotide triphosphate hydrolases"/>
    <property type="match status" value="1"/>
</dbReference>
<keyword evidence="1" id="KW-0813">Transport</keyword>
<feature type="domain" description="ABC transporter" evidence="11">
    <location>
        <begin position="4"/>
        <end position="239"/>
    </location>
</feature>
<dbReference type="GO" id="GO:0015408">
    <property type="term" value="F:ABC-type ferric iron transporter activity"/>
    <property type="evidence" value="ECO:0007669"/>
    <property type="project" value="InterPro"/>
</dbReference>
<dbReference type="RefSeq" id="WP_125071921.1">
    <property type="nucleotide sequence ID" value="NZ_QWZQ01000013.1"/>
</dbReference>
<dbReference type="EC" id="7.6.2.9" evidence="10"/>
<dbReference type="PANTHER" id="PTHR42781">
    <property type="entry name" value="SPERMIDINE/PUTRESCINE IMPORT ATP-BINDING PROTEIN POTA"/>
    <property type="match status" value="1"/>
</dbReference>
<gene>
    <name evidence="12" type="ORF">D1831_05490</name>
</gene>
<keyword evidence="9" id="KW-0472">Membrane</keyword>
<dbReference type="Pfam" id="PF08402">
    <property type="entry name" value="TOBE_2"/>
    <property type="match status" value="1"/>
</dbReference>
<keyword evidence="6" id="KW-1278">Translocase</keyword>
<dbReference type="InterPro" id="IPR003593">
    <property type="entry name" value="AAA+_ATPase"/>
</dbReference>
<keyword evidence="7" id="KW-0408">Iron</keyword>
<dbReference type="CDD" id="cd03259">
    <property type="entry name" value="ABC_Carb_Solutes_like"/>
    <property type="match status" value="1"/>
</dbReference>
<dbReference type="FunFam" id="3.40.50.300:FF:000425">
    <property type="entry name" value="Probable ABC transporter, ATP-binding subunit"/>
    <property type="match status" value="1"/>
</dbReference>
<evidence type="ECO:0000259" key="11">
    <source>
        <dbReference type="PROSITE" id="PS50893"/>
    </source>
</evidence>
<evidence type="ECO:0000256" key="5">
    <source>
        <dbReference type="ARBA" id="ARBA00022840"/>
    </source>
</evidence>
<keyword evidence="2" id="KW-1003">Cell membrane</keyword>
<dbReference type="GO" id="GO:0005524">
    <property type="term" value="F:ATP binding"/>
    <property type="evidence" value="ECO:0007669"/>
    <property type="project" value="UniProtKB-KW"/>
</dbReference>
<evidence type="ECO:0000256" key="2">
    <source>
        <dbReference type="ARBA" id="ARBA00022475"/>
    </source>
</evidence>
<dbReference type="GO" id="GO:0016887">
    <property type="term" value="F:ATP hydrolysis activity"/>
    <property type="evidence" value="ECO:0007669"/>
    <property type="project" value="InterPro"/>
</dbReference>
<dbReference type="AlphaFoldDB" id="A0A3R8LKN5"/>
<dbReference type="InterPro" id="IPR013611">
    <property type="entry name" value="Transp-assoc_OB_typ2"/>
</dbReference>
<comment type="caution">
    <text evidence="12">The sequence shown here is derived from an EMBL/GenBank/DDBJ whole genome shotgun (WGS) entry which is preliminary data.</text>
</comment>
<evidence type="ECO:0000256" key="4">
    <source>
        <dbReference type="ARBA" id="ARBA00022741"/>
    </source>
</evidence>
<keyword evidence="8" id="KW-0406">Ion transport</keyword>
<dbReference type="InterPro" id="IPR027417">
    <property type="entry name" value="P-loop_NTPase"/>
</dbReference>